<proteinExistence type="predicted"/>
<evidence type="ECO:0000313" key="3">
    <source>
        <dbReference type="Proteomes" id="UP001283361"/>
    </source>
</evidence>
<protein>
    <submittedName>
        <fullName evidence="2">Uncharacterized protein</fullName>
    </submittedName>
</protein>
<keyword evidence="1" id="KW-0732">Signal</keyword>
<comment type="caution">
    <text evidence="2">The sequence shown here is derived from an EMBL/GenBank/DDBJ whole genome shotgun (WGS) entry which is preliminary data.</text>
</comment>
<sequence>MKLLLALSVLTCLPYLGHSTASQCYNVNNFSAATFDPVNFVPSKSYHDETNGLTLYVNVVDKGAQLFDFNTGTVYVKRADGSCVKFQTDNLKIVNRDTSLPPISVRQTLSYTIKPRDTRLGLQMSVGDLVYKILVDDACYASFVSFSFNNKLKLAYFNSDLKALTSAEGQKVQTALQDFGKLACQTQAI</sequence>
<feature type="signal peptide" evidence="1">
    <location>
        <begin position="1"/>
        <end position="19"/>
    </location>
</feature>
<dbReference type="EMBL" id="JAWDGP010005190">
    <property type="protein sequence ID" value="KAK3758898.1"/>
    <property type="molecule type" value="Genomic_DNA"/>
</dbReference>
<dbReference type="AlphaFoldDB" id="A0AAE0YXG1"/>
<reference evidence="2" key="1">
    <citation type="journal article" date="2023" name="G3 (Bethesda)">
        <title>A reference genome for the long-term kleptoplast-retaining sea slug Elysia crispata morphotype clarki.</title>
        <authorList>
            <person name="Eastman K.E."/>
            <person name="Pendleton A.L."/>
            <person name="Shaikh M.A."/>
            <person name="Suttiyut T."/>
            <person name="Ogas R."/>
            <person name="Tomko P."/>
            <person name="Gavelis G."/>
            <person name="Widhalm J.R."/>
            <person name="Wisecaver J.H."/>
        </authorList>
    </citation>
    <scope>NUCLEOTIDE SEQUENCE</scope>
    <source>
        <strain evidence="2">ECLA1</strain>
    </source>
</reference>
<keyword evidence="3" id="KW-1185">Reference proteome</keyword>
<gene>
    <name evidence="2" type="ORF">RRG08_033158</name>
</gene>
<name>A0AAE0YXG1_9GAST</name>
<evidence type="ECO:0000256" key="1">
    <source>
        <dbReference type="SAM" id="SignalP"/>
    </source>
</evidence>
<dbReference type="Proteomes" id="UP001283361">
    <property type="component" value="Unassembled WGS sequence"/>
</dbReference>
<accession>A0AAE0YXG1</accession>
<feature type="chain" id="PRO_5042094720" evidence="1">
    <location>
        <begin position="20"/>
        <end position="189"/>
    </location>
</feature>
<organism evidence="2 3">
    <name type="scientific">Elysia crispata</name>
    <name type="common">lettuce slug</name>
    <dbReference type="NCBI Taxonomy" id="231223"/>
    <lineage>
        <taxon>Eukaryota</taxon>
        <taxon>Metazoa</taxon>
        <taxon>Spiralia</taxon>
        <taxon>Lophotrochozoa</taxon>
        <taxon>Mollusca</taxon>
        <taxon>Gastropoda</taxon>
        <taxon>Heterobranchia</taxon>
        <taxon>Euthyneura</taxon>
        <taxon>Panpulmonata</taxon>
        <taxon>Sacoglossa</taxon>
        <taxon>Placobranchoidea</taxon>
        <taxon>Plakobranchidae</taxon>
        <taxon>Elysia</taxon>
    </lineage>
</organism>
<evidence type="ECO:0000313" key="2">
    <source>
        <dbReference type="EMBL" id="KAK3758898.1"/>
    </source>
</evidence>